<dbReference type="GO" id="GO:0009611">
    <property type="term" value="P:response to wounding"/>
    <property type="evidence" value="ECO:0007669"/>
    <property type="project" value="InterPro"/>
</dbReference>
<dbReference type="PANTHER" id="PTHR33091:SF95">
    <property type="entry name" value="(BREAD WHEAT) HYPOTHETICAL PROTEIN"/>
    <property type="match status" value="1"/>
</dbReference>
<proteinExistence type="inferred from homology"/>
<accession>A0AAD8TYH7</accession>
<sequence>MANARHLLFILMAKGKTNTCARCFPPIKSRLITQGRCLAAQSPPRGKARRDKNTHWIGMSSSDEVACGKKTSWPELVGKSIDQEAKKTILSDRPDVKTVEVFPVGTGVTKDLRLDRVRIFVDTVAEIPRIG</sequence>
<evidence type="ECO:0000256" key="1">
    <source>
        <dbReference type="ARBA" id="ARBA00008210"/>
    </source>
</evidence>
<reference evidence="4" key="1">
    <citation type="submission" date="2023-07" db="EMBL/GenBank/DDBJ databases">
        <title>A chromosome-level genome assembly of Lolium multiflorum.</title>
        <authorList>
            <person name="Chen Y."/>
            <person name="Copetti D."/>
            <person name="Kolliker R."/>
            <person name="Studer B."/>
        </authorList>
    </citation>
    <scope>NUCLEOTIDE SEQUENCE</scope>
    <source>
        <strain evidence="4">02402/16</strain>
        <tissue evidence="4">Leaf</tissue>
    </source>
</reference>
<evidence type="ECO:0000256" key="3">
    <source>
        <dbReference type="ARBA" id="ARBA00022900"/>
    </source>
</evidence>
<dbReference type="PRINTS" id="PR00292">
    <property type="entry name" value="POTATOINHBTR"/>
</dbReference>
<gene>
    <name evidence="4" type="ORF">QYE76_011090</name>
</gene>
<dbReference type="SUPFAM" id="SSF54654">
    <property type="entry name" value="CI-2 family of serine protease inhibitors"/>
    <property type="match status" value="1"/>
</dbReference>
<keyword evidence="2" id="KW-0646">Protease inhibitor</keyword>
<dbReference type="EMBL" id="JAUUTY010000001">
    <property type="protein sequence ID" value="KAK1694393.1"/>
    <property type="molecule type" value="Genomic_DNA"/>
</dbReference>
<comment type="caution">
    <text evidence="4">The sequence shown here is derived from an EMBL/GenBank/DDBJ whole genome shotgun (WGS) entry which is preliminary data.</text>
</comment>
<evidence type="ECO:0000313" key="4">
    <source>
        <dbReference type="EMBL" id="KAK1694393.1"/>
    </source>
</evidence>
<comment type="similarity">
    <text evidence="1">Belongs to the protease inhibitor I13 (potato type I serine protease inhibitor) family.</text>
</comment>
<evidence type="ECO:0000256" key="2">
    <source>
        <dbReference type="ARBA" id="ARBA00022690"/>
    </source>
</evidence>
<dbReference type="Proteomes" id="UP001231189">
    <property type="component" value="Unassembled WGS sequence"/>
</dbReference>
<dbReference type="Gene3D" id="3.30.10.10">
    <property type="entry name" value="Trypsin Inhibitor V, subunit A"/>
    <property type="match status" value="1"/>
</dbReference>
<keyword evidence="5" id="KW-1185">Reference proteome</keyword>
<dbReference type="AlphaFoldDB" id="A0AAD8TYH7"/>
<dbReference type="Pfam" id="PF00280">
    <property type="entry name" value="potato_inhibit"/>
    <property type="match status" value="1"/>
</dbReference>
<protein>
    <submittedName>
        <fullName evidence="4">Uncharacterized protein</fullName>
    </submittedName>
</protein>
<name>A0AAD8TYH7_LOLMU</name>
<dbReference type="PANTHER" id="PTHR33091">
    <property type="entry name" value="PROTEIN, PUTATIVE, EXPRESSED-RELATED"/>
    <property type="match status" value="1"/>
</dbReference>
<dbReference type="InterPro" id="IPR000864">
    <property type="entry name" value="Prot_inh_pot1"/>
</dbReference>
<evidence type="ECO:0000313" key="5">
    <source>
        <dbReference type="Proteomes" id="UP001231189"/>
    </source>
</evidence>
<organism evidence="4 5">
    <name type="scientific">Lolium multiflorum</name>
    <name type="common">Italian ryegrass</name>
    <name type="synonym">Lolium perenne subsp. multiflorum</name>
    <dbReference type="NCBI Taxonomy" id="4521"/>
    <lineage>
        <taxon>Eukaryota</taxon>
        <taxon>Viridiplantae</taxon>
        <taxon>Streptophyta</taxon>
        <taxon>Embryophyta</taxon>
        <taxon>Tracheophyta</taxon>
        <taxon>Spermatophyta</taxon>
        <taxon>Magnoliopsida</taxon>
        <taxon>Liliopsida</taxon>
        <taxon>Poales</taxon>
        <taxon>Poaceae</taxon>
        <taxon>BOP clade</taxon>
        <taxon>Pooideae</taxon>
        <taxon>Poodae</taxon>
        <taxon>Poeae</taxon>
        <taxon>Poeae Chloroplast Group 2 (Poeae type)</taxon>
        <taxon>Loliodinae</taxon>
        <taxon>Loliinae</taxon>
        <taxon>Lolium</taxon>
    </lineage>
</organism>
<keyword evidence="3" id="KW-0722">Serine protease inhibitor</keyword>
<dbReference type="GO" id="GO:0004867">
    <property type="term" value="F:serine-type endopeptidase inhibitor activity"/>
    <property type="evidence" value="ECO:0007669"/>
    <property type="project" value="UniProtKB-KW"/>
</dbReference>
<dbReference type="InterPro" id="IPR036354">
    <property type="entry name" value="Prot_inh_pot1_sf"/>
</dbReference>